<accession>A0A914DML9</accession>
<keyword evidence="1" id="KW-1185">Reference proteome</keyword>
<dbReference type="AlphaFoldDB" id="A0A914DML9"/>
<proteinExistence type="predicted"/>
<dbReference type="WBParaSite" id="ACRNAN_scaffold31655.g24847.t1">
    <property type="protein sequence ID" value="ACRNAN_scaffold31655.g24847.t1"/>
    <property type="gene ID" value="ACRNAN_scaffold31655.g24847"/>
</dbReference>
<organism evidence="1 2">
    <name type="scientific">Acrobeloides nanus</name>
    <dbReference type="NCBI Taxonomy" id="290746"/>
    <lineage>
        <taxon>Eukaryota</taxon>
        <taxon>Metazoa</taxon>
        <taxon>Ecdysozoa</taxon>
        <taxon>Nematoda</taxon>
        <taxon>Chromadorea</taxon>
        <taxon>Rhabditida</taxon>
        <taxon>Tylenchina</taxon>
        <taxon>Cephalobomorpha</taxon>
        <taxon>Cephaloboidea</taxon>
        <taxon>Cephalobidae</taxon>
        <taxon>Acrobeloides</taxon>
    </lineage>
</organism>
<reference evidence="2" key="1">
    <citation type="submission" date="2022-11" db="UniProtKB">
        <authorList>
            <consortium name="WormBaseParasite"/>
        </authorList>
    </citation>
    <scope>IDENTIFICATION</scope>
</reference>
<dbReference type="Proteomes" id="UP000887540">
    <property type="component" value="Unplaced"/>
</dbReference>
<protein>
    <submittedName>
        <fullName evidence="2">Uncharacterized protein</fullName>
    </submittedName>
</protein>
<evidence type="ECO:0000313" key="1">
    <source>
        <dbReference type="Proteomes" id="UP000887540"/>
    </source>
</evidence>
<sequence>MPVENLPKATKIIEKAKKIPKKKLIESSTIDTRDMTLPSKDIALPKALIHVSEKTKIIQKKTSKSSDISLVSILKSKIRSDLVATKEIKTVV</sequence>
<name>A0A914DML9_9BILA</name>
<evidence type="ECO:0000313" key="2">
    <source>
        <dbReference type="WBParaSite" id="ACRNAN_scaffold31655.g24847.t1"/>
    </source>
</evidence>